<feature type="chain" id="PRO_5003435272" description="Secreted protein" evidence="1">
    <location>
        <begin position="28"/>
        <end position="112"/>
    </location>
</feature>
<dbReference type="Proteomes" id="UP000008703">
    <property type="component" value="Plasmid pSTRVI01"/>
</dbReference>
<protein>
    <recommendedName>
        <fullName evidence="4">Secreted protein</fullName>
    </recommendedName>
</protein>
<evidence type="ECO:0000313" key="3">
    <source>
        <dbReference type="Proteomes" id="UP000008703"/>
    </source>
</evidence>
<reference evidence="2" key="1">
    <citation type="submission" date="2011-08" db="EMBL/GenBank/DDBJ databases">
        <title>Complete sequence of plasmid 1 of Streptomyces violaceusniger Tu 4113.</title>
        <authorList>
            <consortium name="US DOE Joint Genome Institute"/>
            <person name="Lucas S."/>
            <person name="Han J."/>
            <person name="Lapidus A."/>
            <person name="Cheng J.-F."/>
            <person name="Goodwin L."/>
            <person name="Pitluck S."/>
            <person name="Peters L."/>
            <person name="Ivanova N."/>
            <person name="Daligault H."/>
            <person name="Detter J.C."/>
            <person name="Han C."/>
            <person name="Tapia R."/>
            <person name="Land M."/>
            <person name="Hauser L."/>
            <person name="Kyrpides N."/>
            <person name="Ivanova N."/>
            <person name="Pagani I."/>
            <person name="Hagen A."/>
            <person name="Katz L."/>
            <person name="Fiedler H.-P."/>
            <person name="Keasling J."/>
            <person name="Fortman J."/>
            <person name="Woyke T."/>
        </authorList>
    </citation>
    <scope>NUCLEOTIDE SEQUENCE [LARGE SCALE GENOMIC DNA]</scope>
    <source>
        <strain evidence="2">Tu 4113</strain>
        <plasmid evidence="2">pSTRVI01</plasmid>
    </source>
</reference>
<name>G2PGY5_STRV4</name>
<evidence type="ECO:0000313" key="2">
    <source>
        <dbReference type="EMBL" id="AEM88699.1"/>
    </source>
</evidence>
<evidence type="ECO:0000256" key="1">
    <source>
        <dbReference type="SAM" id="SignalP"/>
    </source>
</evidence>
<proteinExistence type="predicted"/>
<keyword evidence="1" id="KW-0732">Signal</keyword>
<dbReference type="EMBL" id="CP002995">
    <property type="protein sequence ID" value="AEM88699.1"/>
    <property type="molecule type" value="Genomic_DNA"/>
</dbReference>
<accession>G2PGY5</accession>
<geneLocation type="plasmid" evidence="2 3">
    <name>pSTRVI01</name>
</geneLocation>
<gene>
    <name evidence="2" type="ORF">Strvi_9445</name>
</gene>
<dbReference type="AlphaFoldDB" id="G2PGY5"/>
<keyword evidence="2" id="KW-0614">Plasmid</keyword>
<sequence length="112" mass="11279">MRLRHAFTTAALGTAVAFGAMAVPAQAASVSSTPVSPAASIAAAAPPGCSMWTDYKYGHGRGLLYCNNSGRDVQVTVACGDGTIKRTSTGYEHAIANCPTGLGAVGVSGKYL</sequence>
<feature type="signal peptide" evidence="1">
    <location>
        <begin position="1"/>
        <end position="27"/>
    </location>
</feature>
<dbReference type="RefSeq" id="WP_014043634.1">
    <property type="nucleotide sequence ID" value="NC_015951.1"/>
</dbReference>
<dbReference type="HOGENOM" id="CLU_2144541_0_0_11"/>
<keyword evidence="3" id="KW-1185">Reference proteome</keyword>
<evidence type="ECO:0008006" key="4">
    <source>
        <dbReference type="Google" id="ProtNLM"/>
    </source>
</evidence>
<dbReference type="KEGG" id="svl:Strvi_9445"/>
<organism evidence="2 3">
    <name type="scientific">Streptomyces violaceusniger (strain Tu 4113)</name>
    <dbReference type="NCBI Taxonomy" id="653045"/>
    <lineage>
        <taxon>Bacteria</taxon>
        <taxon>Bacillati</taxon>
        <taxon>Actinomycetota</taxon>
        <taxon>Actinomycetes</taxon>
        <taxon>Kitasatosporales</taxon>
        <taxon>Streptomycetaceae</taxon>
        <taxon>Streptomyces</taxon>
        <taxon>Streptomyces violaceusniger group</taxon>
    </lineage>
</organism>